<reference evidence="2" key="1">
    <citation type="submission" date="2020-10" db="EMBL/GenBank/DDBJ databases">
        <authorList>
            <person name="Castelo-Branco R."/>
            <person name="Eusebio N."/>
            <person name="Adriana R."/>
            <person name="Vieira A."/>
            <person name="Brugerolle De Fraissinette N."/>
            <person name="Rezende De Castro R."/>
            <person name="Schneider M.P."/>
            <person name="Vasconcelos V."/>
            <person name="Leao P.N."/>
        </authorList>
    </citation>
    <scope>NUCLEOTIDE SEQUENCE</scope>
    <source>
        <strain evidence="2">LEGE 12446</strain>
    </source>
</reference>
<organism evidence="2 3">
    <name type="scientific">Desmonostoc muscorum LEGE 12446</name>
    <dbReference type="NCBI Taxonomy" id="1828758"/>
    <lineage>
        <taxon>Bacteria</taxon>
        <taxon>Bacillati</taxon>
        <taxon>Cyanobacteriota</taxon>
        <taxon>Cyanophyceae</taxon>
        <taxon>Nostocales</taxon>
        <taxon>Nostocaceae</taxon>
        <taxon>Desmonostoc</taxon>
    </lineage>
</organism>
<dbReference type="AlphaFoldDB" id="A0A8J6ZME5"/>
<dbReference type="InterPro" id="IPR018306">
    <property type="entry name" value="Phage_T5_Orf172_DNA-bd"/>
</dbReference>
<evidence type="ECO:0000259" key="1">
    <source>
        <dbReference type="SMART" id="SM00974"/>
    </source>
</evidence>
<proteinExistence type="predicted"/>
<dbReference type="Proteomes" id="UP000622533">
    <property type="component" value="Unassembled WGS sequence"/>
</dbReference>
<keyword evidence="3" id="KW-1185">Reference proteome</keyword>
<evidence type="ECO:0000313" key="2">
    <source>
        <dbReference type="EMBL" id="MBE9023322.1"/>
    </source>
</evidence>
<protein>
    <submittedName>
        <fullName evidence="2">GIY-YIG nuclease family protein</fullName>
    </submittedName>
</protein>
<accession>A0A8J6ZME5</accession>
<dbReference type="Pfam" id="PF13455">
    <property type="entry name" value="MUG113"/>
    <property type="match status" value="1"/>
</dbReference>
<feature type="domain" description="Bacteriophage T5 Orf172 DNA-binding" evidence="1">
    <location>
        <begin position="12"/>
        <end position="86"/>
    </location>
</feature>
<sequence>MPMEGYVYLVHALGTKRYKIGQTRDVDKRMETLQRCSPFPLKLLGLLQTNDLVLQEKRLHKIACSYRVHGEWFELPSAWLENLKLWFYDTNCQNYKHVVIPGNLAILVKNRTLSEPPTKHFPSEQTTQEEIQRAVSLLGSLAKGAKFNKKVRRELYNILGHYPSTQAEAMILKLKLQEISRELKARICY</sequence>
<evidence type="ECO:0000313" key="3">
    <source>
        <dbReference type="Proteomes" id="UP000622533"/>
    </source>
</evidence>
<dbReference type="EMBL" id="JADEXS010000149">
    <property type="protein sequence ID" value="MBE9023322.1"/>
    <property type="molecule type" value="Genomic_DNA"/>
</dbReference>
<gene>
    <name evidence="2" type="ORF">IQ276_13055</name>
</gene>
<name>A0A8J6ZME5_DESMC</name>
<dbReference type="RefSeq" id="WP_235115475.1">
    <property type="nucleotide sequence ID" value="NZ_JADEXS020000001.1"/>
</dbReference>
<comment type="caution">
    <text evidence="2">The sequence shown here is derived from an EMBL/GenBank/DDBJ whole genome shotgun (WGS) entry which is preliminary data.</text>
</comment>
<dbReference type="SMART" id="SM00974">
    <property type="entry name" value="T5orf172"/>
    <property type="match status" value="1"/>
</dbReference>